<accession>A0A6C0E6J2</accession>
<organism evidence="2">
    <name type="scientific">viral metagenome</name>
    <dbReference type="NCBI Taxonomy" id="1070528"/>
    <lineage>
        <taxon>unclassified sequences</taxon>
        <taxon>metagenomes</taxon>
        <taxon>organismal metagenomes</taxon>
    </lineage>
</organism>
<dbReference type="InterPro" id="IPR029130">
    <property type="entry name" value="Acid_ceramidase_N"/>
</dbReference>
<dbReference type="Gene3D" id="3.60.60.10">
    <property type="entry name" value="Penicillin V Acylase, Chain A"/>
    <property type="match status" value="1"/>
</dbReference>
<dbReference type="PANTHER" id="PTHR28583:SF1">
    <property type="entry name" value="ACID CERAMIDASE"/>
    <property type="match status" value="1"/>
</dbReference>
<proteinExistence type="predicted"/>
<dbReference type="PANTHER" id="PTHR28583">
    <property type="entry name" value="ACID AMIDASE"/>
    <property type="match status" value="1"/>
</dbReference>
<dbReference type="Pfam" id="PF15508">
    <property type="entry name" value="NAAA-beta"/>
    <property type="match status" value="1"/>
</dbReference>
<reference evidence="2" key="1">
    <citation type="journal article" date="2020" name="Nature">
        <title>Giant virus diversity and host interactions through global metagenomics.</title>
        <authorList>
            <person name="Schulz F."/>
            <person name="Roux S."/>
            <person name="Paez-Espino D."/>
            <person name="Jungbluth S."/>
            <person name="Walsh D.A."/>
            <person name="Denef V.J."/>
            <person name="McMahon K.D."/>
            <person name="Konstantinidis K.T."/>
            <person name="Eloe-Fadrosh E.A."/>
            <person name="Kyrpides N.C."/>
            <person name="Woyke T."/>
        </authorList>
    </citation>
    <scope>NUCLEOTIDE SEQUENCE</scope>
    <source>
        <strain evidence="2">GVMAG-M-3300023179-150</strain>
    </source>
</reference>
<evidence type="ECO:0000259" key="1">
    <source>
        <dbReference type="Pfam" id="PF15508"/>
    </source>
</evidence>
<sequence>MTNKLLEIQTEILDLDLPPKDRWVHIIKKNKSNLHHIFNELDNLELGILGNVSKQTVLLLIATYKWFGKIKYIEELQSIADILNVSVNKIILMQLMYELSTCCTSSIINTDNGPIMIRTMDWDLESLNPLTINLNVVKNGVIIYQATTWVGYVGILTAVKNDWYGLSINYRRSYENTMWDNLKACLSMRYPIGYLVRDIFDNQLSHRDAINILKTTYLIAPCYITVIKKRRNILSKSDDDGLIIQRNHAPNTTNSDTIFLGQNKTLTQTNIDQGCEDPDKDLLWSIDRRHLANSIGEGLLQLGKGIIDIQDESSRTKILEKYMVFPIKNHETRYISLISPLNFGSNCLDSRLVSP</sequence>
<evidence type="ECO:0000313" key="2">
    <source>
        <dbReference type="EMBL" id="QHT24787.1"/>
    </source>
</evidence>
<dbReference type="EMBL" id="MN739749">
    <property type="protein sequence ID" value="QHT24787.1"/>
    <property type="molecule type" value="Genomic_DNA"/>
</dbReference>
<protein>
    <recommendedName>
        <fullName evidence="1">Acid ceramidase N-terminal domain-containing protein</fullName>
    </recommendedName>
</protein>
<dbReference type="AlphaFoldDB" id="A0A6C0E6J2"/>
<dbReference type="GO" id="GO:0016810">
    <property type="term" value="F:hydrolase activity, acting on carbon-nitrogen (but not peptide) bonds"/>
    <property type="evidence" value="ECO:0007669"/>
    <property type="project" value="TreeGrafter"/>
</dbReference>
<feature type="domain" description="Acid ceramidase N-terminal" evidence="1">
    <location>
        <begin position="10"/>
        <end position="44"/>
    </location>
</feature>
<name>A0A6C0E6J2_9ZZZZ</name>